<name>A0ACC2ND89_9HYME</name>
<protein>
    <submittedName>
        <fullName evidence="1">Uncharacterized protein</fullName>
    </submittedName>
</protein>
<dbReference type="Proteomes" id="UP001239111">
    <property type="component" value="Chromosome 3"/>
</dbReference>
<sequence>MAHNIGLVLFLEVAVLTSCGIFTEAYNVDLKSIKPNAAEAKGTNVRNLAHSFVQNAQQSAYAGSQQGGLPSSVHISVQGSSPGSGIPTIPIQGPGFPFPFPPISVPTTSFTKSEQFLKTGFFSSGNQNNYFNQAQGSQFGGPRGGSSTHGTIFNGQQGITTNGIQTGNSGSFQGGQRHGVQGGSFGIGDQGRHLTFPQPLSTGQGGTYQTVKIESFSTNHGSVGGSQGVSQTVSQQNSQKGLQSWSAGGVFENSYGGAVLGSGKKPAQGVHANSASQQTQGSHGAAPGGKSNQGQATHPVGNTLTSGQNSLENILGSFGGSIDGSTGTGGLEDNQGQDGSTSNGQQNTIKVVQESFTGGAQSGNSVVSHSTKGQGGHGASTNAQHGNAQGSTLTQLQDSYGNVLSHDQSTHGKGNQLHTSQQGSDSSVNNVAHQGAPTDIAATEHTGSIYNGQSVYPSGLVPISPNGGTIETHEDQNQGTSANGIHGASSQQQGEHYGVQETTSRVVQEVPSFNTQVDSHGGNHGDHIDVAHVSTGSLNDAQTTRQQPVSTSHRIITNKQQGTNHVHNNAQNSVHENPIFIDQAQPNENPHGITTGVHQDASGTGIHGLIEVHAAPAIETQPQTYDDSRHGNQKEQQSVNGVHQIIQTGGHGSPSLNAQPQPANNPHYRGQGGTTQAPNSVQTGVHGGPAVPAQPQLHNELRSNNADHRINAATGGVQGLTPNHVNHGQGTSPFVSPSGASSAIQGGNPGVYESTATVVGESSPTVHDLASGQSGSGSVQDSLVTVVNESSAPNHQNTEKAFESGTVHESTATVVGEVSPSPGDTHGHVSGSQGVLTGNHASDSQKGLNTAQQYNDNFEHVQEIHAQDSSTAGTQDTVDNSGPSFSDYIRGASAPGLPANIPQGSFSTGHQVGTVNTVQESISAGDLSHRSQNVPANTDHKSHLAVDQGGSTHQLGHGTSQIYQETRGHQVNQPTNFQSNSDVLNKDVTYGATNGPVEHSLGAVGSQQEGASFKNTQGNFFNTAQQDSISGGVQLQTVPGVYLRPVAPANSQHATSNNAIKSGFEGSQQSTFNSGSQTSPSKQSQSSFSHSQGSSFGGSQNSFRTGVTGSTAGGLPGVNTIQQGSTITGGLSRSQGSSFLISQAGPDGASQTCQCTCQDVNNPILSRYTQGSQSAFKN</sequence>
<reference evidence="1" key="1">
    <citation type="submission" date="2023-04" db="EMBL/GenBank/DDBJ databases">
        <title>A chromosome-level genome assembly of the parasitoid wasp Eretmocerus hayati.</title>
        <authorList>
            <person name="Zhong Y."/>
            <person name="Liu S."/>
            <person name="Liu Y."/>
        </authorList>
    </citation>
    <scope>NUCLEOTIDE SEQUENCE</scope>
    <source>
        <strain evidence="1">ZJU_SS_LIU_2023</strain>
    </source>
</reference>
<keyword evidence="2" id="KW-1185">Reference proteome</keyword>
<proteinExistence type="predicted"/>
<accession>A0ACC2ND89</accession>
<organism evidence="1 2">
    <name type="scientific">Eretmocerus hayati</name>
    <dbReference type="NCBI Taxonomy" id="131215"/>
    <lineage>
        <taxon>Eukaryota</taxon>
        <taxon>Metazoa</taxon>
        <taxon>Ecdysozoa</taxon>
        <taxon>Arthropoda</taxon>
        <taxon>Hexapoda</taxon>
        <taxon>Insecta</taxon>
        <taxon>Pterygota</taxon>
        <taxon>Neoptera</taxon>
        <taxon>Endopterygota</taxon>
        <taxon>Hymenoptera</taxon>
        <taxon>Apocrita</taxon>
        <taxon>Proctotrupomorpha</taxon>
        <taxon>Chalcidoidea</taxon>
        <taxon>Aphelinidae</taxon>
        <taxon>Aphelininae</taxon>
        <taxon>Eretmocerus</taxon>
    </lineage>
</organism>
<dbReference type="EMBL" id="CM056743">
    <property type="protein sequence ID" value="KAJ8669115.1"/>
    <property type="molecule type" value="Genomic_DNA"/>
</dbReference>
<gene>
    <name evidence="1" type="ORF">QAD02_000374</name>
</gene>
<evidence type="ECO:0000313" key="1">
    <source>
        <dbReference type="EMBL" id="KAJ8669115.1"/>
    </source>
</evidence>
<evidence type="ECO:0000313" key="2">
    <source>
        <dbReference type="Proteomes" id="UP001239111"/>
    </source>
</evidence>
<comment type="caution">
    <text evidence="1">The sequence shown here is derived from an EMBL/GenBank/DDBJ whole genome shotgun (WGS) entry which is preliminary data.</text>
</comment>